<feature type="compositionally biased region" description="Basic and acidic residues" evidence="1">
    <location>
        <begin position="52"/>
        <end position="63"/>
    </location>
</feature>
<accession>A0A6J6Y629</accession>
<feature type="compositionally biased region" description="Polar residues" evidence="1">
    <location>
        <begin position="67"/>
        <end position="78"/>
    </location>
</feature>
<feature type="region of interest" description="Disordered" evidence="1">
    <location>
        <begin position="52"/>
        <end position="78"/>
    </location>
</feature>
<name>A0A6J6Y629_9ZZZZ</name>
<evidence type="ECO:0000313" key="2">
    <source>
        <dbReference type="EMBL" id="CAB4803865.1"/>
    </source>
</evidence>
<gene>
    <name evidence="2" type="ORF">UFOPK3024_00745</name>
</gene>
<organism evidence="2">
    <name type="scientific">freshwater metagenome</name>
    <dbReference type="NCBI Taxonomy" id="449393"/>
    <lineage>
        <taxon>unclassified sequences</taxon>
        <taxon>metagenomes</taxon>
        <taxon>ecological metagenomes</taxon>
    </lineage>
</organism>
<dbReference type="EMBL" id="CAFAAK010000153">
    <property type="protein sequence ID" value="CAB4803865.1"/>
    <property type="molecule type" value="Genomic_DNA"/>
</dbReference>
<reference evidence="2" key="1">
    <citation type="submission" date="2020-05" db="EMBL/GenBank/DDBJ databases">
        <authorList>
            <person name="Chiriac C."/>
            <person name="Salcher M."/>
            <person name="Ghai R."/>
            <person name="Kavagutti S V."/>
        </authorList>
    </citation>
    <scope>NUCLEOTIDE SEQUENCE</scope>
</reference>
<dbReference type="AlphaFoldDB" id="A0A6J6Y629"/>
<evidence type="ECO:0000256" key="1">
    <source>
        <dbReference type="SAM" id="MobiDB-lite"/>
    </source>
</evidence>
<protein>
    <submittedName>
        <fullName evidence="2">Unannotated protein</fullName>
    </submittedName>
</protein>
<sequence>MRTVPVSAGVAVALESLEELEHPATANETSAHSARILEVFVMAGTLPKDRKIEGVSLEQRAKDVNPMPTQTNPSPRLP</sequence>
<proteinExistence type="predicted"/>